<name>A0AAD7AEZ8_9AGAR</name>
<dbReference type="EMBL" id="JARIHO010000009">
    <property type="protein sequence ID" value="KAJ7355852.1"/>
    <property type="molecule type" value="Genomic_DNA"/>
</dbReference>
<feature type="chain" id="PRO_5041978066" description="Secreted protein" evidence="1">
    <location>
        <begin position="18"/>
        <end position="143"/>
    </location>
</feature>
<dbReference type="Proteomes" id="UP001218218">
    <property type="component" value="Unassembled WGS sequence"/>
</dbReference>
<organism evidence="2 3">
    <name type="scientific">Mycena albidolilacea</name>
    <dbReference type="NCBI Taxonomy" id="1033008"/>
    <lineage>
        <taxon>Eukaryota</taxon>
        <taxon>Fungi</taxon>
        <taxon>Dikarya</taxon>
        <taxon>Basidiomycota</taxon>
        <taxon>Agaricomycotina</taxon>
        <taxon>Agaricomycetes</taxon>
        <taxon>Agaricomycetidae</taxon>
        <taxon>Agaricales</taxon>
        <taxon>Marasmiineae</taxon>
        <taxon>Mycenaceae</taxon>
        <taxon>Mycena</taxon>
    </lineage>
</organism>
<feature type="signal peptide" evidence="1">
    <location>
        <begin position="1"/>
        <end position="17"/>
    </location>
</feature>
<keyword evidence="3" id="KW-1185">Reference proteome</keyword>
<sequence>MATALSSLLAFLARIMADLDWSLASTPFSMSSPGPRGRHAQLELPPLSNVWKPCTILGASNIPIVYHLFVRPRFFCPAVPKSSWQLHKANLRMGCSNVLREKWLLCLWKAFVKPRTAWPTYQEMTFPSRFLLKSPVIRFVLWI</sequence>
<evidence type="ECO:0000313" key="3">
    <source>
        <dbReference type="Proteomes" id="UP001218218"/>
    </source>
</evidence>
<protein>
    <recommendedName>
        <fullName evidence="4">Secreted protein</fullName>
    </recommendedName>
</protein>
<gene>
    <name evidence="2" type="ORF">DFH08DRAFT_509961</name>
</gene>
<evidence type="ECO:0000256" key="1">
    <source>
        <dbReference type="SAM" id="SignalP"/>
    </source>
</evidence>
<accession>A0AAD7AEZ8</accession>
<reference evidence="2" key="1">
    <citation type="submission" date="2023-03" db="EMBL/GenBank/DDBJ databases">
        <title>Massive genome expansion in bonnet fungi (Mycena s.s.) driven by repeated elements and novel gene families across ecological guilds.</title>
        <authorList>
            <consortium name="Lawrence Berkeley National Laboratory"/>
            <person name="Harder C.B."/>
            <person name="Miyauchi S."/>
            <person name="Viragh M."/>
            <person name="Kuo A."/>
            <person name="Thoen E."/>
            <person name="Andreopoulos B."/>
            <person name="Lu D."/>
            <person name="Skrede I."/>
            <person name="Drula E."/>
            <person name="Henrissat B."/>
            <person name="Morin E."/>
            <person name="Kohler A."/>
            <person name="Barry K."/>
            <person name="LaButti K."/>
            <person name="Morin E."/>
            <person name="Salamov A."/>
            <person name="Lipzen A."/>
            <person name="Mereny Z."/>
            <person name="Hegedus B."/>
            <person name="Baldrian P."/>
            <person name="Stursova M."/>
            <person name="Weitz H."/>
            <person name="Taylor A."/>
            <person name="Grigoriev I.V."/>
            <person name="Nagy L.G."/>
            <person name="Martin F."/>
            <person name="Kauserud H."/>
        </authorList>
    </citation>
    <scope>NUCLEOTIDE SEQUENCE</scope>
    <source>
        <strain evidence="2">CBHHK002</strain>
    </source>
</reference>
<evidence type="ECO:0000313" key="2">
    <source>
        <dbReference type="EMBL" id="KAJ7355852.1"/>
    </source>
</evidence>
<evidence type="ECO:0008006" key="4">
    <source>
        <dbReference type="Google" id="ProtNLM"/>
    </source>
</evidence>
<comment type="caution">
    <text evidence="2">The sequence shown here is derived from an EMBL/GenBank/DDBJ whole genome shotgun (WGS) entry which is preliminary data.</text>
</comment>
<keyword evidence="1" id="KW-0732">Signal</keyword>
<proteinExistence type="predicted"/>
<dbReference type="AlphaFoldDB" id="A0AAD7AEZ8"/>